<reference evidence="11" key="1">
    <citation type="submission" date="2020-01" db="EMBL/GenBank/DDBJ databases">
        <title>Development of genomics and gene disruption for Polysphondylium violaceum indicates a role for the polyketide synthase stlB in stalk morphogenesis.</title>
        <authorList>
            <person name="Narita B."/>
            <person name="Kawabe Y."/>
            <person name="Kin K."/>
            <person name="Saito T."/>
            <person name="Gibbs R."/>
            <person name="Kuspa A."/>
            <person name="Muzny D."/>
            <person name="Queller D."/>
            <person name="Richards S."/>
            <person name="Strassman J."/>
            <person name="Sucgang R."/>
            <person name="Worley K."/>
            <person name="Schaap P."/>
        </authorList>
    </citation>
    <scope>NUCLEOTIDE SEQUENCE</scope>
    <source>
        <strain evidence="11">QSvi11</strain>
    </source>
</reference>
<keyword evidence="12" id="KW-1185">Reference proteome</keyword>
<feature type="domain" description="Pre-mRNA-splicing factor Syf1-like N-terminal HAT-repeats" evidence="10">
    <location>
        <begin position="60"/>
        <end position="205"/>
    </location>
</feature>
<evidence type="ECO:0000256" key="1">
    <source>
        <dbReference type="ARBA" id="ARBA00004123"/>
    </source>
</evidence>
<dbReference type="Pfam" id="PF23231">
    <property type="entry name" value="HAT_Syf1_CNRKL1_C"/>
    <property type="match status" value="1"/>
</dbReference>
<feature type="domain" description="Pre-mRNA-splicing factor Syf1/CRNKL1-like C-terminal HAT-repeats" evidence="9">
    <location>
        <begin position="217"/>
        <end position="296"/>
    </location>
</feature>
<dbReference type="InterPro" id="IPR055430">
    <property type="entry name" value="HAT_Syf1_CNRKL1_C"/>
</dbReference>
<dbReference type="GO" id="GO:0000974">
    <property type="term" value="C:Prp19 complex"/>
    <property type="evidence" value="ECO:0007669"/>
    <property type="project" value="TreeGrafter"/>
</dbReference>
<accession>A0A8J4Q071</accession>
<dbReference type="Proteomes" id="UP000695562">
    <property type="component" value="Unassembled WGS sequence"/>
</dbReference>
<keyword evidence="3" id="KW-0507">mRNA processing</keyword>
<keyword evidence="5" id="KW-0677">Repeat</keyword>
<keyword evidence="7" id="KW-0539">Nucleus</keyword>
<dbReference type="FunFam" id="1.25.40.10:FF:000306">
    <property type="entry name" value="Cell cycle control protein cwf4"/>
    <property type="match status" value="1"/>
</dbReference>
<proteinExistence type="inferred from homology"/>
<dbReference type="Gene3D" id="1.25.40.10">
    <property type="entry name" value="Tetratricopeptide repeat domain"/>
    <property type="match status" value="3"/>
</dbReference>
<gene>
    <name evidence="11" type="ORF">CYY_001992</name>
</gene>
<dbReference type="GO" id="GO:0000245">
    <property type="term" value="P:spliceosomal complex assembly"/>
    <property type="evidence" value="ECO:0007669"/>
    <property type="project" value="TreeGrafter"/>
</dbReference>
<comment type="subcellular location">
    <subcellularLocation>
        <location evidence="1">Nucleus</location>
    </subcellularLocation>
</comment>
<dbReference type="EMBL" id="AJWJ01000051">
    <property type="protein sequence ID" value="KAF2076735.1"/>
    <property type="molecule type" value="Genomic_DNA"/>
</dbReference>
<evidence type="ECO:0000259" key="10">
    <source>
        <dbReference type="Pfam" id="PF23233"/>
    </source>
</evidence>
<dbReference type="Pfam" id="PF23241">
    <property type="entry name" value="HAT_PRP39_C"/>
    <property type="match status" value="1"/>
</dbReference>
<dbReference type="PANTHER" id="PTHR11246">
    <property type="entry name" value="PRE-MRNA SPLICING FACTOR"/>
    <property type="match status" value="1"/>
</dbReference>
<evidence type="ECO:0000256" key="2">
    <source>
        <dbReference type="ARBA" id="ARBA00008644"/>
    </source>
</evidence>
<keyword evidence="4" id="KW-0747">Spliceosome</keyword>
<dbReference type="GO" id="GO:0071014">
    <property type="term" value="C:post-mRNA release spliceosomal complex"/>
    <property type="evidence" value="ECO:0007669"/>
    <property type="project" value="TreeGrafter"/>
</dbReference>
<comment type="similarity">
    <text evidence="2">Belongs to the crooked-neck family.</text>
</comment>
<evidence type="ECO:0000256" key="3">
    <source>
        <dbReference type="ARBA" id="ARBA00022664"/>
    </source>
</evidence>
<dbReference type="InterPro" id="IPR055433">
    <property type="entry name" value="HAT_Syf1-like_N"/>
</dbReference>
<comment type="caution">
    <text evidence="11">The sequence shown here is derived from an EMBL/GenBank/DDBJ whole genome shotgun (WGS) entry which is preliminary data.</text>
</comment>
<organism evidence="11 12">
    <name type="scientific">Polysphondylium violaceum</name>
    <dbReference type="NCBI Taxonomy" id="133409"/>
    <lineage>
        <taxon>Eukaryota</taxon>
        <taxon>Amoebozoa</taxon>
        <taxon>Evosea</taxon>
        <taxon>Eumycetozoa</taxon>
        <taxon>Dictyostelia</taxon>
        <taxon>Dictyosteliales</taxon>
        <taxon>Dictyosteliaceae</taxon>
        <taxon>Polysphondylium</taxon>
    </lineage>
</organism>
<dbReference type="PANTHER" id="PTHR11246:SF3">
    <property type="entry name" value="CROOKED NECK-LIKE PROTEIN 1"/>
    <property type="match status" value="1"/>
</dbReference>
<dbReference type="GO" id="GO:0071007">
    <property type="term" value="C:U2-type catalytic step 2 spliceosome"/>
    <property type="evidence" value="ECO:0007669"/>
    <property type="project" value="TreeGrafter"/>
</dbReference>
<evidence type="ECO:0000313" key="11">
    <source>
        <dbReference type="EMBL" id="KAF2076735.1"/>
    </source>
</evidence>
<evidence type="ECO:0000259" key="9">
    <source>
        <dbReference type="Pfam" id="PF23231"/>
    </source>
</evidence>
<dbReference type="SUPFAM" id="SSF48452">
    <property type="entry name" value="TPR-like"/>
    <property type="match status" value="2"/>
</dbReference>
<protein>
    <submittedName>
        <fullName evidence="11">Uncharacterized protein</fullName>
    </submittedName>
</protein>
<evidence type="ECO:0000256" key="4">
    <source>
        <dbReference type="ARBA" id="ARBA00022728"/>
    </source>
</evidence>
<dbReference type="InterPro" id="IPR011990">
    <property type="entry name" value="TPR-like_helical_dom_sf"/>
</dbReference>
<dbReference type="InterPro" id="IPR003107">
    <property type="entry name" value="HAT"/>
</dbReference>
<dbReference type="InterPro" id="IPR045075">
    <property type="entry name" value="Syf1-like"/>
</dbReference>
<evidence type="ECO:0000256" key="8">
    <source>
        <dbReference type="ARBA" id="ARBA00037040"/>
    </source>
</evidence>
<dbReference type="Pfam" id="PF23233">
    <property type="entry name" value="HAT_Syf1_CNRKL1_N"/>
    <property type="match status" value="2"/>
</dbReference>
<dbReference type="SMART" id="SM00386">
    <property type="entry name" value="HAT"/>
    <property type="match status" value="15"/>
</dbReference>
<dbReference type="FunFam" id="1.25.40.10:FF:000796">
    <property type="entry name" value="Crooked neck pre-mRNA splicing factor 1"/>
    <property type="match status" value="1"/>
</dbReference>
<dbReference type="OrthoDB" id="541719at2759"/>
<feature type="domain" description="Pre-mRNA-splicing factor Syf1-like N-terminal HAT-repeats" evidence="10">
    <location>
        <begin position="309"/>
        <end position="469"/>
    </location>
</feature>
<evidence type="ECO:0000256" key="7">
    <source>
        <dbReference type="ARBA" id="ARBA00023242"/>
    </source>
</evidence>
<dbReference type="AlphaFoldDB" id="A0A8J4Q071"/>
<dbReference type="GO" id="GO:0071011">
    <property type="term" value="C:precatalytic spliceosome"/>
    <property type="evidence" value="ECO:0007669"/>
    <property type="project" value="TreeGrafter"/>
</dbReference>
<sequence length="666" mass="79722">MFNPPKVSKVKNKSAAPVQITAEQILRVALEQQQTLPKSAPKQTIADIDELEDYRTRKRQAFEVSLGRNRGVTSVWMKYAQWEESQKDLTRARSIFERAIDSNYRNEVFWIRYAEMEMKNKNINLARNVWDRAVSLLPRVPQLWYKFVFMEDMLGNYPATRAIFERWMAWKPEESSWNAYIKFETRLKLYDNARSIFERYILVHPFVKTWLKYAKYEEKIGFIDNARMIYQRAIEFLGEDGSEEELFISFAKFEERFKEIERARVIYKYAIDHVPKSKAKDLFETFTNFEKQHGDRIGIEDVIIGKKRFQYEEEVKKNPNSYDTWFDYTKLEEASGEIPKAREVYERSIANIPPTNEKKHWKRYIYLWINYALFEELVAKDIDRTRLVYSECIKLLPHNIFSFSKIWIMFAQFEIRQLNLEKARSIFGNAIGRYPKGKILDAYITLEIELGNFERVRKLYEKYIEIMPENCTAWEKYAQLESELGETDRARAIYEIAVQQPSLDRPELIWRCYIDFEIEQKEFEMARLLYRRLLERTNHVKVWISFAQFEFNASGSNSTEKARQLYNEAHRALLDSDKEERLVLLENWKQFEEENGNQETLSQVTKKIPKRLIKKRVIQLPDGSEGGVEEYFEYIFPEEQSSLPNLSLKILERAQAWKKQKKEQEQ</sequence>
<evidence type="ECO:0000256" key="6">
    <source>
        <dbReference type="ARBA" id="ARBA00023187"/>
    </source>
</evidence>
<evidence type="ECO:0000313" key="12">
    <source>
        <dbReference type="Proteomes" id="UP000695562"/>
    </source>
</evidence>
<dbReference type="InterPro" id="IPR059164">
    <property type="entry name" value="HAT_PRP39_C"/>
</dbReference>
<name>A0A8J4Q071_9MYCE</name>
<dbReference type="FunFam" id="1.25.40.10:FF:000048">
    <property type="entry name" value="Cell cycle control protein"/>
    <property type="match status" value="1"/>
</dbReference>
<keyword evidence="6" id="KW-0508">mRNA splicing</keyword>
<comment type="function">
    <text evidence="8">Involved in pre-mRNA splicing and cell cycle progression. Required for the spliceosome assembly and initiation of the DNA replication.</text>
</comment>
<evidence type="ECO:0000256" key="5">
    <source>
        <dbReference type="ARBA" id="ARBA00022737"/>
    </source>
</evidence>